<feature type="region of interest" description="Disordered" evidence="6">
    <location>
        <begin position="274"/>
        <end position="293"/>
    </location>
</feature>
<evidence type="ECO:0000313" key="8">
    <source>
        <dbReference type="EMBL" id="KVH92786.1"/>
    </source>
</evidence>
<dbReference type="GO" id="GO:0008270">
    <property type="term" value="F:zinc ion binding"/>
    <property type="evidence" value="ECO:0007669"/>
    <property type="project" value="UniProtKB-KW"/>
</dbReference>
<keyword evidence="1 5" id="KW-0479">Metal-binding</keyword>
<feature type="zinc finger region" description="C3H1-type" evidence="5">
    <location>
        <begin position="246"/>
        <end position="274"/>
    </location>
</feature>
<dbReference type="Gene3D" id="4.10.1000.10">
    <property type="entry name" value="Zinc finger, CCCH-type"/>
    <property type="match status" value="1"/>
</dbReference>
<feature type="domain" description="C3H1-type" evidence="7">
    <location>
        <begin position="114"/>
        <end position="141"/>
    </location>
</feature>
<dbReference type="InterPro" id="IPR036855">
    <property type="entry name" value="Znf_CCCH_sf"/>
</dbReference>
<feature type="compositionally biased region" description="Polar residues" evidence="6">
    <location>
        <begin position="279"/>
        <end position="293"/>
    </location>
</feature>
<protein>
    <submittedName>
        <fullName evidence="8">Zinc finger, CCCH-type</fullName>
    </submittedName>
</protein>
<dbReference type="PANTHER" id="PTHR12506:SF75">
    <property type="entry name" value="ZINC FINGER CCCH DOMAIN-CONTAINING PROTEIN 67-LIKE"/>
    <property type="match status" value="1"/>
</dbReference>
<keyword evidence="2 5" id="KW-0863">Zinc-finger</keyword>
<feature type="domain" description="C3H1-type" evidence="7">
    <location>
        <begin position="246"/>
        <end position="274"/>
    </location>
</feature>
<dbReference type="AlphaFoldDB" id="A0A118JUX2"/>
<feature type="zinc finger region" description="C3H1-type" evidence="5">
    <location>
        <begin position="65"/>
        <end position="93"/>
    </location>
</feature>
<evidence type="ECO:0000259" key="7">
    <source>
        <dbReference type="PROSITE" id="PS50103"/>
    </source>
</evidence>
<accession>A0A118JUX2</accession>
<evidence type="ECO:0000313" key="9">
    <source>
        <dbReference type="Proteomes" id="UP000243975"/>
    </source>
</evidence>
<evidence type="ECO:0000256" key="6">
    <source>
        <dbReference type="SAM" id="MobiDB-lite"/>
    </source>
</evidence>
<dbReference type="Pfam" id="PF00642">
    <property type="entry name" value="zf-CCCH"/>
    <property type="match status" value="3"/>
</dbReference>
<feature type="zinc finger region" description="C3H1-type" evidence="5">
    <location>
        <begin position="158"/>
        <end position="186"/>
    </location>
</feature>
<dbReference type="SUPFAM" id="SSF90229">
    <property type="entry name" value="CCCH zinc finger"/>
    <property type="match status" value="3"/>
</dbReference>
<gene>
    <name evidence="8" type="ORF">Ccrd_005117</name>
</gene>
<dbReference type="PANTHER" id="PTHR12506">
    <property type="entry name" value="PROTEIN PHOSPHATASE RELATED"/>
    <property type="match status" value="1"/>
</dbReference>
<keyword evidence="4" id="KW-0238">DNA-binding</keyword>
<dbReference type="Gramene" id="KVH92786">
    <property type="protein sequence ID" value="KVH92786"/>
    <property type="gene ID" value="Ccrd_005117"/>
</dbReference>
<dbReference type="EMBL" id="LEKV01004804">
    <property type="protein sequence ID" value="KVH92786.1"/>
    <property type="molecule type" value="Genomic_DNA"/>
</dbReference>
<dbReference type="STRING" id="59895.A0A118JUX2"/>
<dbReference type="Gene3D" id="2.30.30.1190">
    <property type="match status" value="1"/>
</dbReference>
<organism evidence="8 9">
    <name type="scientific">Cynara cardunculus var. scolymus</name>
    <name type="common">Globe artichoke</name>
    <name type="synonym">Cynara scolymus</name>
    <dbReference type="NCBI Taxonomy" id="59895"/>
    <lineage>
        <taxon>Eukaryota</taxon>
        <taxon>Viridiplantae</taxon>
        <taxon>Streptophyta</taxon>
        <taxon>Embryophyta</taxon>
        <taxon>Tracheophyta</taxon>
        <taxon>Spermatophyta</taxon>
        <taxon>Magnoliopsida</taxon>
        <taxon>eudicotyledons</taxon>
        <taxon>Gunneridae</taxon>
        <taxon>Pentapetalae</taxon>
        <taxon>asterids</taxon>
        <taxon>campanulids</taxon>
        <taxon>Asterales</taxon>
        <taxon>Asteraceae</taxon>
        <taxon>Carduoideae</taxon>
        <taxon>Cardueae</taxon>
        <taxon>Carduinae</taxon>
        <taxon>Cynara</taxon>
    </lineage>
</organism>
<feature type="zinc finger region" description="C3H1-type" evidence="5">
    <location>
        <begin position="114"/>
        <end position="141"/>
    </location>
</feature>
<keyword evidence="9" id="KW-1185">Reference proteome</keyword>
<feature type="domain" description="C3H1-type" evidence="7">
    <location>
        <begin position="65"/>
        <end position="93"/>
    </location>
</feature>
<dbReference type="GO" id="GO:0003677">
    <property type="term" value="F:DNA binding"/>
    <property type="evidence" value="ECO:0007669"/>
    <property type="project" value="UniProtKB-KW"/>
</dbReference>
<dbReference type="PROSITE" id="PS50103">
    <property type="entry name" value="ZF_C3H1"/>
    <property type="match status" value="4"/>
</dbReference>
<dbReference type="Proteomes" id="UP000243975">
    <property type="component" value="Unassembled WGS sequence"/>
</dbReference>
<evidence type="ECO:0000256" key="3">
    <source>
        <dbReference type="ARBA" id="ARBA00022833"/>
    </source>
</evidence>
<evidence type="ECO:0000256" key="2">
    <source>
        <dbReference type="ARBA" id="ARBA00022771"/>
    </source>
</evidence>
<dbReference type="InterPro" id="IPR050974">
    <property type="entry name" value="Plant_ZF_CCCH"/>
</dbReference>
<dbReference type="SMART" id="SM00356">
    <property type="entry name" value="ZnF_C3H1"/>
    <property type="match status" value="4"/>
</dbReference>
<dbReference type="InterPro" id="IPR000571">
    <property type="entry name" value="Znf_CCCH"/>
</dbReference>
<evidence type="ECO:0000256" key="4">
    <source>
        <dbReference type="ARBA" id="ARBA00023125"/>
    </source>
</evidence>
<dbReference type="GO" id="GO:0003729">
    <property type="term" value="F:mRNA binding"/>
    <property type="evidence" value="ECO:0007669"/>
    <property type="project" value="UniProtKB-ARBA"/>
</dbReference>
<evidence type="ECO:0000256" key="1">
    <source>
        <dbReference type="ARBA" id="ARBA00022723"/>
    </source>
</evidence>
<dbReference type="Pfam" id="PF14608">
    <property type="entry name" value="zf-CCCH_2"/>
    <property type="match status" value="1"/>
</dbReference>
<comment type="caution">
    <text evidence="8">The sequence shown here is derived from an EMBL/GenBank/DDBJ whole genome shotgun (WGS) entry which is preliminary data.</text>
</comment>
<reference evidence="8 9" key="1">
    <citation type="journal article" date="2016" name="Sci. Rep.">
        <title>The genome sequence of the outbreeding globe artichoke constructed de novo incorporating a phase-aware low-pass sequencing strategy of F1 progeny.</title>
        <authorList>
            <person name="Scaglione D."/>
            <person name="Reyes-Chin-Wo S."/>
            <person name="Acquadro A."/>
            <person name="Froenicke L."/>
            <person name="Portis E."/>
            <person name="Beitel C."/>
            <person name="Tirone M."/>
            <person name="Mauro R."/>
            <person name="Lo Monaco A."/>
            <person name="Mauromicale G."/>
            <person name="Faccioli P."/>
            <person name="Cattivelli L."/>
            <person name="Rieseberg L."/>
            <person name="Michelmore R."/>
            <person name="Lanteri S."/>
        </authorList>
    </citation>
    <scope>NUCLEOTIDE SEQUENCE [LARGE SCALE GENOMIC DNA]</scope>
    <source>
        <strain evidence="8">2C</strain>
    </source>
</reference>
<proteinExistence type="predicted"/>
<feature type="domain" description="C3H1-type" evidence="7">
    <location>
        <begin position="158"/>
        <end position="186"/>
    </location>
</feature>
<evidence type="ECO:0000256" key="5">
    <source>
        <dbReference type="PROSITE-ProRule" id="PRU00723"/>
    </source>
</evidence>
<sequence>MATSGDDGIKKKFFLDLKCLFSQIPEVDTVLKSNQSDTYSDESKVVLLDGDDDGFRNSNLLHPIRPNAKDCSFFLRTGTCKFGTTCIFNHPVLSENSVDLGKSNENGVESSYRNSCPIPCKFYLSGHCKYGDFCKFNHCKSEAEKSTGQLNVYGFPKRLGKKNCAFYMRTGMCGYGESCRFHHPDPFFIMPELYSSVVTGESMDDHKETSEITLHFSESTPSHLSRPLITPKSLAYVHQNFVLSGNQGKKVCWNYERVGLCKFGHACAYDHPNKHSPKDGSTSEFPSGVTGESSTISFPTMENCMDSVCANWIQLQAQSTNDTTSHSALVFPPTQ</sequence>
<feature type="non-terminal residue" evidence="8">
    <location>
        <position position="335"/>
    </location>
</feature>
<name>A0A118JUX2_CYNCS</name>
<keyword evidence="3 5" id="KW-0862">Zinc</keyword>